<reference evidence="3" key="3">
    <citation type="journal article" date="2021" name="Int. J. Parasitol.">
        <title>Comparative analysis of gene expression between Babesia bovis blood stages and kinetes allowed by improved genome annotation.</title>
        <authorList>
            <person name="Ueti M.W."/>
            <person name="Johnson W.C."/>
            <person name="Kappmeyer L.S."/>
            <person name="Herndon D.R."/>
            <person name="Mousel M.R."/>
            <person name="Reif K.E."/>
            <person name="Taus N.S."/>
            <person name="Ifeonu O.O."/>
            <person name="Silva J.C."/>
            <person name="Suarez C.E."/>
            <person name="Brayton K.A."/>
        </authorList>
    </citation>
    <scope>NUCLEOTIDE SEQUENCE [LARGE SCALE GENOMIC DNA]</scope>
</reference>
<gene>
    <name evidence="2" type="ORF">BBOV_III011670</name>
</gene>
<sequence length="625" mass="70820">MDKYPLSIRKCSKDDCISAFDKIKNDELILPQSIGDRDTGKKHMSFDFMMLRQYANELDHVFSNATFMGITHIPTKQPHVEHQTLDSALFHFRGFERGESLCLYHSSDGFPLVPSPSATYIPSSERLFTHLERVMSGLTGLRVTRIHCPYFFKNIIAVELKPPHHELGQNFDTRANESYRIMFIAHRGQNRMVTIDNNDGVILLTSGAYDEKSGIKDGVGSVFKIKNSGKVTPDPAEPFDNFMERFKSKEHMSLVKAMVLTFEGIGAQRVTLLAEKAGINCTKHVSKIENIVDFYNCYIRWLRSPDGFMDTRNFKSNIEMFNASGTVSNVTTTVNTIDDIPSPGAAELQDEPKGPITLIEYVFSHWGYDVPVYIHNRLAEEARMLIDKTLERLGAIREQCIGDEQQVERLAKVQQRINSIMEYSRSLEGVMKWKLPDHFELVKTIYQQVGDLGDLTGYRRKLRARRKKEIEGLSDDELELRNVPHAKPKEPNLFKGILVIKINPGDPQTPIIIIGRNAAQNERVTHEIARSGDIWFHTKDCPGSHVLLRRYGGSKDAIQIAADIATYYSKAKKMEHAPVIKTGIDNVTKCPDAKIGAVIVSHYDTLEGYPTRGGEYVKAHRISMK</sequence>
<dbReference type="FunCoup" id="A7AQ85">
    <property type="interactions" value="10"/>
</dbReference>
<protein>
    <recommendedName>
        <fullName evidence="1">NFACT RNA-binding domain-containing protein</fullName>
    </recommendedName>
</protein>
<comment type="caution">
    <text evidence="2">The sequence shown here is derived from an EMBL/GenBank/DDBJ whole genome shotgun (WGS) entry which is preliminary data.</text>
</comment>
<dbReference type="InParanoid" id="A7AQ85"/>
<dbReference type="PANTHER" id="PTHR15239:SF6">
    <property type="entry name" value="RIBOSOME QUALITY CONTROL COMPLEX SUBUNIT NEMF"/>
    <property type="match status" value="1"/>
</dbReference>
<dbReference type="PANTHER" id="PTHR15239">
    <property type="entry name" value="NUCLEAR EXPORT MEDIATOR FACTOR NEMF"/>
    <property type="match status" value="1"/>
</dbReference>
<evidence type="ECO:0000313" key="2">
    <source>
        <dbReference type="EMBL" id="EDO08719.1"/>
    </source>
</evidence>
<dbReference type="OMA" id="HTKDCPG"/>
<dbReference type="GO" id="GO:0000049">
    <property type="term" value="F:tRNA binding"/>
    <property type="evidence" value="ECO:0007669"/>
    <property type="project" value="TreeGrafter"/>
</dbReference>
<dbReference type="RefSeq" id="XP_001612287.1">
    <property type="nucleotide sequence ID" value="XM_001612237.1"/>
</dbReference>
<dbReference type="InterPro" id="IPR008532">
    <property type="entry name" value="NFACT_RNA-bd"/>
</dbReference>
<proteinExistence type="predicted"/>
<name>A7AQ85_BABBO</name>
<dbReference type="GO" id="GO:1990112">
    <property type="term" value="C:RQC complex"/>
    <property type="evidence" value="ECO:0007669"/>
    <property type="project" value="TreeGrafter"/>
</dbReference>
<dbReference type="KEGG" id="bbo:BBOV_III011670"/>
<dbReference type="GO" id="GO:0072344">
    <property type="term" value="P:rescue of stalled ribosome"/>
    <property type="evidence" value="ECO:0007669"/>
    <property type="project" value="TreeGrafter"/>
</dbReference>
<reference evidence="2 3" key="1">
    <citation type="journal article" date="2007" name="PLoS Pathog.">
        <title>Genome sequence of Babesia bovis and comparative analysis of apicomplexan hemoprotozoa.</title>
        <authorList>
            <person name="Brayton K.A."/>
            <person name="Lau A.O.T."/>
            <person name="Herndon D.R."/>
            <person name="Hannick L."/>
            <person name="Kappmeyer L.S."/>
            <person name="Berens S.J."/>
            <person name="Bidwell S.L."/>
            <person name="Brown W.C."/>
            <person name="Crabtree J."/>
            <person name="Fadrosh D."/>
            <person name="Feldblum T."/>
            <person name="Forberger H.A."/>
            <person name="Haas B.J."/>
            <person name="Howell J.M."/>
            <person name="Khouri H."/>
            <person name="Koo H."/>
            <person name="Mann D.J."/>
            <person name="Norimine J."/>
            <person name="Paulsen I.T."/>
            <person name="Radune D."/>
            <person name="Ren Q."/>
            <person name="Smith R.K. Jr."/>
            <person name="Suarez C.E."/>
            <person name="White O."/>
            <person name="Wortman J.R."/>
            <person name="Knowles D.P. Jr."/>
            <person name="McElwain T.F."/>
            <person name="Nene V.M."/>
        </authorList>
    </citation>
    <scope>NUCLEOTIDE SEQUENCE [LARGE SCALE GENOMIC DNA]</scope>
    <source>
        <strain evidence="2">T2Bo</strain>
    </source>
</reference>
<dbReference type="InterPro" id="IPR051608">
    <property type="entry name" value="RQC_Subunit_NEMF"/>
</dbReference>
<dbReference type="GeneID" id="5480547"/>
<dbReference type="EMBL" id="AAXT01000001">
    <property type="protein sequence ID" value="EDO08719.1"/>
    <property type="molecule type" value="Genomic_DNA"/>
</dbReference>
<organism evidence="2 3">
    <name type="scientific">Babesia bovis</name>
    <dbReference type="NCBI Taxonomy" id="5865"/>
    <lineage>
        <taxon>Eukaryota</taxon>
        <taxon>Sar</taxon>
        <taxon>Alveolata</taxon>
        <taxon>Apicomplexa</taxon>
        <taxon>Aconoidasida</taxon>
        <taxon>Piroplasmida</taxon>
        <taxon>Babesiidae</taxon>
        <taxon>Babesia</taxon>
    </lineage>
</organism>
<dbReference type="STRING" id="5865.A7AQ85"/>
<dbReference type="eggNOG" id="ENOG502S3BZ">
    <property type="taxonomic scope" value="Eukaryota"/>
</dbReference>
<reference evidence="3" key="2">
    <citation type="journal article" date="2020" name="Data Brief">
        <title>Transcriptome dataset of Babesia bovis life stages within vertebrate and invertebrate hosts.</title>
        <authorList>
            <person name="Ueti M.W."/>
            <person name="Johnson W.C."/>
            <person name="Kappmeyer L.S."/>
            <person name="Herndon D.R."/>
            <person name="Mousel M.R."/>
            <person name="Reif K.E."/>
            <person name="Taus N.S."/>
            <person name="Ifeonu O.O."/>
            <person name="Silva J.C."/>
            <person name="Suarez C.E."/>
            <person name="Brayton K.A."/>
        </authorList>
    </citation>
    <scope>NUCLEOTIDE SEQUENCE [LARGE SCALE GENOMIC DNA]</scope>
</reference>
<feature type="domain" description="NFACT RNA-binding" evidence="1">
    <location>
        <begin position="511"/>
        <end position="592"/>
    </location>
</feature>
<evidence type="ECO:0000313" key="3">
    <source>
        <dbReference type="Proteomes" id="UP000002173"/>
    </source>
</evidence>
<evidence type="ECO:0000259" key="1">
    <source>
        <dbReference type="Pfam" id="PF05670"/>
    </source>
</evidence>
<dbReference type="VEuPathDB" id="PiroplasmaDB:BBOV_III011670"/>
<accession>A7AQ85</accession>
<dbReference type="Proteomes" id="UP000002173">
    <property type="component" value="Unassembled WGS sequence"/>
</dbReference>
<dbReference type="Pfam" id="PF05670">
    <property type="entry name" value="NFACT-R_1"/>
    <property type="match status" value="1"/>
</dbReference>
<keyword evidence="3" id="KW-1185">Reference proteome</keyword>
<dbReference type="GO" id="GO:0043023">
    <property type="term" value="F:ribosomal large subunit binding"/>
    <property type="evidence" value="ECO:0007669"/>
    <property type="project" value="TreeGrafter"/>
</dbReference>
<dbReference type="AlphaFoldDB" id="A7AQ85"/>